<dbReference type="GO" id="GO:0046872">
    <property type="term" value="F:metal ion binding"/>
    <property type="evidence" value="ECO:0007669"/>
    <property type="project" value="UniProtKB-KW"/>
</dbReference>
<dbReference type="PANTHER" id="PTHR38674:SF1">
    <property type="entry name" value="ALKANE 1-MONOOXYGENASE 1"/>
    <property type="match status" value="1"/>
</dbReference>
<keyword evidence="8" id="KW-0560">Oxidoreductase</keyword>
<accession>A0A545TD85</accession>
<keyword evidence="7 12" id="KW-1133">Transmembrane helix</keyword>
<dbReference type="RefSeq" id="WP_142941799.1">
    <property type="nucleotide sequence ID" value="NZ_VIKR01000002.1"/>
</dbReference>
<protein>
    <submittedName>
        <fullName evidence="14">Alkane 1-monooxygenase</fullName>
    </submittedName>
</protein>
<evidence type="ECO:0000256" key="12">
    <source>
        <dbReference type="SAM" id="Phobius"/>
    </source>
</evidence>
<gene>
    <name evidence="14" type="ORF">FLL45_09595</name>
</gene>
<feature type="transmembrane region" description="Helical" evidence="12">
    <location>
        <begin position="9"/>
        <end position="27"/>
    </location>
</feature>
<evidence type="ECO:0000256" key="6">
    <source>
        <dbReference type="ARBA" id="ARBA00022723"/>
    </source>
</evidence>
<dbReference type="Proteomes" id="UP000317839">
    <property type="component" value="Unassembled WGS sequence"/>
</dbReference>
<evidence type="ECO:0000256" key="3">
    <source>
        <dbReference type="ARBA" id="ARBA00022475"/>
    </source>
</evidence>
<keyword evidence="3" id="KW-1003">Cell membrane</keyword>
<evidence type="ECO:0000256" key="8">
    <source>
        <dbReference type="ARBA" id="ARBA00023002"/>
    </source>
</evidence>
<evidence type="ECO:0000256" key="9">
    <source>
        <dbReference type="ARBA" id="ARBA00023004"/>
    </source>
</evidence>
<feature type="transmembrane region" description="Helical" evidence="12">
    <location>
        <begin position="213"/>
        <end position="231"/>
    </location>
</feature>
<sequence length="350" mass="40779">MQNVTFAQWKYLGFLTVPLVGFVSLYGEGAWTYGIVFYAFGLVPLLELWFKPSTANLNEEQLKRFKSNPFFNRLVFSVVPLYVILLSLFLTRLSTTDLTPLEYSGVVISFGIVCGVIAINIGHELGHRHNQFERTLGEILLVLALQAHFLPYHNHGHHRNVATPVDPATARRNEPIYLFWFRSQIGSYLSAWRIEYRRLTNKQRNPFSFGNRMIRYTVMEATIVFMIYQWFGLETLIAYFLICFIGMLLLETVNYIEHYGLLRKKISADKYERVSPKHSWNSDHLLGRILLFELSRHSDHHANPTKPYQCLESYQESPQMPTGYPGMMLLSLLPPLWFRVMNRKLATLEK</sequence>
<evidence type="ECO:0000256" key="4">
    <source>
        <dbReference type="ARBA" id="ARBA00022519"/>
    </source>
</evidence>
<dbReference type="GO" id="GO:0004497">
    <property type="term" value="F:monooxygenase activity"/>
    <property type="evidence" value="ECO:0007669"/>
    <property type="project" value="UniProtKB-KW"/>
</dbReference>
<evidence type="ECO:0000313" key="14">
    <source>
        <dbReference type="EMBL" id="TQV75182.1"/>
    </source>
</evidence>
<evidence type="ECO:0000259" key="13">
    <source>
        <dbReference type="Pfam" id="PF00487"/>
    </source>
</evidence>
<comment type="subcellular location">
    <subcellularLocation>
        <location evidence="1">Cell inner membrane</location>
        <topology evidence="1">Multi-pass membrane protein</topology>
    </subcellularLocation>
</comment>
<feature type="transmembrane region" description="Helical" evidence="12">
    <location>
        <begin position="70"/>
        <end position="91"/>
    </location>
</feature>
<feature type="domain" description="Fatty acid desaturase" evidence="13">
    <location>
        <begin position="108"/>
        <end position="327"/>
    </location>
</feature>
<proteinExistence type="inferred from homology"/>
<evidence type="ECO:0000256" key="1">
    <source>
        <dbReference type="ARBA" id="ARBA00004429"/>
    </source>
</evidence>
<dbReference type="Pfam" id="PF00487">
    <property type="entry name" value="FA_desaturase"/>
    <property type="match status" value="1"/>
</dbReference>
<keyword evidence="9" id="KW-0408">Iron</keyword>
<dbReference type="GO" id="GO:0006629">
    <property type="term" value="P:lipid metabolic process"/>
    <property type="evidence" value="ECO:0007669"/>
    <property type="project" value="InterPro"/>
</dbReference>
<comment type="caution">
    <text evidence="14">The sequence shown here is derived from an EMBL/GenBank/DDBJ whole genome shotgun (WGS) entry which is preliminary data.</text>
</comment>
<feature type="transmembrane region" description="Helical" evidence="12">
    <location>
        <begin position="237"/>
        <end position="256"/>
    </location>
</feature>
<keyword evidence="4" id="KW-0997">Cell inner membrane</keyword>
<keyword evidence="10 14" id="KW-0503">Monooxygenase</keyword>
<organism evidence="14 15">
    <name type="scientific">Aliikangiella marina</name>
    <dbReference type="NCBI Taxonomy" id="1712262"/>
    <lineage>
        <taxon>Bacteria</taxon>
        <taxon>Pseudomonadati</taxon>
        <taxon>Pseudomonadota</taxon>
        <taxon>Gammaproteobacteria</taxon>
        <taxon>Oceanospirillales</taxon>
        <taxon>Pleioneaceae</taxon>
        <taxon>Aliikangiella</taxon>
    </lineage>
</organism>
<evidence type="ECO:0000256" key="7">
    <source>
        <dbReference type="ARBA" id="ARBA00022989"/>
    </source>
</evidence>
<dbReference type="InterPro" id="IPR005804">
    <property type="entry name" value="FA_desaturase_dom"/>
</dbReference>
<keyword evidence="6" id="KW-0479">Metal-binding</keyword>
<dbReference type="InterPro" id="IPR033885">
    <property type="entry name" value="AlkB/XylM"/>
</dbReference>
<keyword evidence="5 12" id="KW-0812">Transmembrane</keyword>
<dbReference type="PANTHER" id="PTHR38674">
    <property type="entry name" value="ALKANE 1-MONOOXYGENASE 1"/>
    <property type="match status" value="1"/>
</dbReference>
<evidence type="ECO:0000256" key="2">
    <source>
        <dbReference type="ARBA" id="ARBA00010823"/>
    </source>
</evidence>
<dbReference type="AlphaFoldDB" id="A0A545TD85"/>
<dbReference type="EMBL" id="VIKR01000002">
    <property type="protein sequence ID" value="TQV75182.1"/>
    <property type="molecule type" value="Genomic_DNA"/>
</dbReference>
<feature type="transmembrane region" description="Helical" evidence="12">
    <location>
        <begin position="33"/>
        <end position="50"/>
    </location>
</feature>
<dbReference type="GO" id="GO:0005886">
    <property type="term" value="C:plasma membrane"/>
    <property type="evidence" value="ECO:0007669"/>
    <property type="project" value="UniProtKB-SubCell"/>
</dbReference>
<reference evidence="14 15" key="1">
    <citation type="submission" date="2019-06" db="EMBL/GenBank/DDBJ databases">
        <title>Draft genome of Aliikangiella marina GYP-15.</title>
        <authorList>
            <person name="Wang G."/>
        </authorList>
    </citation>
    <scope>NUCLEOTIDE SEQUENCE [LARGE SCALE GENOMIC DNA]</scope>
    <source>
        <strain evidence="14 15">GYP-15</strain>
    </source>
</reference>
<dbReference type="OrthoDB" id="4759734at2"/>
<keyword evidence="15" id="KW-1185">Reference proteome</keyword>
<evidence type="ECO:0000256" key="11">
    <source>
        <dbReference type="ARBA" id="ARBA00023136"/>
    </source>
</evidence>
<keyword evidence="11 12" id="KW-0472">Membrane</keyword>
<feature type="transmembrane region" description="Helical" evidence="12">
    <location>
        <begin position="103"/>
        <end position="123"/>
    </location>
</feature>
<evidence type="ECO:0000256" key="10">
    <source>
        <dbReference type="ARBA" id="ARBA00023033"/>
    </source>
</evidence>
<evidence type="ECO:0000313" key="15">
    <source>
        <dbReference type="Proteomes" id="UP000317839"/>
    </source>
</evidence>
<evidence type="ECO:0000256" key="5">
    <source>
        <dbReference type="ARBA" id="ARBA00022692"/>
    </source>
</evidence>
<name>A0A545TD85_9GAMM</name>
<comment type="similarity">
    <text evidence="2">Belongs to the fatty acid desaturase type 1 family. AlkB subfamily.</text>
</comment>
<dbReference type="CDD" id="cd03512">
    <property type="entry name" value="Alkane-hydroxylase"/>
    <property type="match status" value="1"/>
</dbReference>